<dbReference type="GO" id="GO:0008233">
    <property type="term" value="F:peptidase activity"/>
    <property type="evidence" value="ECO:0007669"/>
    <property type="project" value="UniProtKB-KW"/>
</dbReference>
<evidence type="ECO:0000313" key="9">
    <source>
        <dbReference type="EMBL" id="SFQ83024.1"/>
    </source>
</evidence>
<keyword evidence="5" id="KW-0378">Hydrolase</keyword>
<evidence type="ECO:0000256" key="6">
    <source>
        <dbReference type="ARBA" id="ARBA00022989"/>
    </source>
</evidence>
<keyword evidence="2" id="KW-1003">Cell membrane</keyword>
<dbReference type="STRING" id="1227077.SAMN04515668_4891"/>
<feature type="transmembrane region" description="Helical" evidence="8">
    <location>
        <begin position="154"/>
        <end position="174"/>
    </location>
</feature>
<organism evidence="9 10">
    <name type="scientific">Hymenobacter arizonensis</name>
    <name type="common">Siccationidurans arizonensis</name>
    <dbReference type="NCBI Taxonomy" id="1227077"/>
    <lineage>
        <taxon>Bacteria</taxon>
        <taxon>Pseudomonadati</taxon>
        <taxon>Bacteroidota</taxon>
        <taxon>Cytophagia</taxon>
        <taxon>Cytophagales</taxon>
        <taxon>Hymenobacteraceae</taxon>
        <taxon>Hymenobacter</taxon>
    </lineage>
</organism>
<evidence type="ECO:0000256" key="7">
    <source>
        <dbReference type="ARBA" id="ARBA00023136"/>
    </source>
</evidence>
<feature type="transmembrane region" description="Helical" evidence="8">
    <location>
        <begin position="46"/>
        <end position="64"/>
    </location>
</feature>
<feature type="transmembrane region" description="Helical" evidence="8">
    <location>
        <begin position="15"/>
        <end position="34"/>
    </location>
</feature>
<evidence type="ECO:0000313" key="10">
    <source>
        <dbReference type="Proteomes" id="UP000199029"/>
    </source>
</evidence>
<sequence length="192" mass="21983">MNRLLARAWFAHNPLLRFTLVAGAIYLLWFFGYERYLAPDGRLDTALIRALVAHSVAVLRGLGFEATVSSAQWNLILLRNQPTVFIAPYCDGMVLYTLFSGFVLAFPTSSRHKLWFVPLGVALIYGVNVLRLVAMSLNHYYSYQTLDFNHHYTFAFLMYWFIGWLWVWWATRLAGPVEGGPLSRAVPPRAYA</sequence>
<dbReference type="NCBIfam" id="TIGR04178">
    <property type="entry name" value="exo_archaeo"/>
    <property type="match status" value="1"/>
</dbReference>
<dbReference type="AlphaFoldDB" id="A0A1I6BQ64"/>
<dbReference type="NCBIfam" id="NF046081">
    <property type="entry name" value="exosort_XrtX"/>
    <property type="match status" value="1"/>
</dbReference>
<keyword evidence="10" id="KW-1185">Reference proteome</keyword>
<comment type="subcellular location">
    <subcellularLocation>
        <location evidence="1">Cell membrane</location>
        <topology evidence="1">Multi-pass membrane protein</topology>
    </subcellularLocation>
</comment>
<protein>
    <submittedName>
        <fullName evidence="9">Exosortase/archaeosortase family protein</fullName>
    </submittedName>
</protein>
<dbReference type="RefSeq" id="WP_143080428.1">
    <property type="nucleotide sequence ID" value="NZ_FOXS01000011.1"/>
</dbReference>
<evidence type="ECO:0000256" key="5">
    <source>
        <dbReference type="ARBA" id="ARBA00022801"/>
    </source>
</evidence>
<keyword evidence="7 8" id="KW-0472">Membrane</keyword>
<evidence type="ECO:0000256" key="8">
    <source>
        <dbReference type="SAM" id="Phobius"/>
    </source>
</evidence>
<name>A0A1I6BQ64_HYMAR</name>
<keyword evidence="4 8" id="KW-0812">Transmembrane</keyword>
<proteinExistence type="predicted"/>
<dbReference type="GO" id="GO:0006508">
    <property type="term" value="P:proteolysis"/>
    <property type="evidence" value="ECO:0007669"/>
    <property type="project" value="UniProtKB-KW"/>
</dbReference>
<evidence type="ECO:0000256" key="3">
    <source>
        <dbReference type="ARBA" id="ARBA00022670"/>
    </source>
</evidence>
<feature type="transmembrane region" description="Helical" evidence="8">
    <location>
        <begin position="114"/>
        <end position="134"/>
    </location>
</feature>
<reference evidence="10" key="1">
    <citation type="submission" date="2016-10" db="EMBL/GenBank/DDBJ databases">
        <authorList>
            <person name="Varghese N."/>
            <person name="Submissions S."/>
        </authorList>
    </citation>
    <scope>NUCLEOTIDE SEQUENCE [LARGE SCALE GENOMIC DNA]</scope>
    <source>
        <strain evidence="10">OR362-8,ATCC BAA-1266,JCM 13504</strain>
    </source>
</reference>
<dbReference type="InterPro" id="IPR019127">
    <property type="entry name" value="Exosortase"/>
</dbReference>
<evidence type="ECO:0000256" key="4">
    <source>
        <dbReference type="ARBA" id="ARBA00022692"/>
    </source>
</evidence>
<dbReference type="OrthoDB" id="678161at2"/>
<evidence type="ECO:0000256" key="1">
    <source>
        <dbReference type="ARBA" id="ARBA00004651"/>
    </source>
</evidence>
<dbReference type="InterPro" id="IPR026392">
    <property type="entry name" value="Exo/Archaeosortase_dom"/>
</dbReference>
<accession>A0A1I6BQ64</accession>
<dbReference type="EMBL" id="FOXS01000011">
    <property type="protein sequence ID" value="SFQ83024.1"/>
    <property type="molecule type" value="Genomic_DNA"/>
</dbReference>
<dbReference type="Pfam" id="PF09721">
    <property type="entry name" value="Exosortase_EpsH"/>
    <property type="match status" value="1"/>
</dbReference>
<dbReference type="GO" id="GO:0005886">
    <property type="term" value="C:plasma membrane"/>
    <property type="evidence" value="ECO:0007669"/>
    <property type="project" value="UniProtKB-SubCell"/>
</dbReference>
<evidence type="ECO:0000256" key="2">
    <source>
        <dbReference type="ARBA" id="ARBA00022475"/>
    </source>
</evidence>
<feature type="transmembrane region" description="Helical" evidence="8">
    <location>
        <begin position="84"/>
        <end position="107"/>
    </location>
</feature>
<keyword evidence="6 8" id="KW-1133">Transmembrane helix</keyword>
<dbReference type="Proteomes" id="UP000199029">
    <property type="component" value="Unassembled WGS sequence"/>
</dbReference>
<gene>
    <name evidence="9" type="ORF">SAMN04515668_4891</name>
</gene>
<keyword evidence="3" id="KW-0645">Protease</keyword>